<comment type="caution">
    <text evidence="2">The sequence shown here is derived from an EMBL/GenBank/DDBJ whole genome shotgun (WGS) entry which is preliminary data.</text>
</comment>
<dbReference type="EMBL" id="AKHW03003627">
    <property type="protein sequence ID" value="KYO33958.1"/>
    <property type="molecule type" value="Genomic_DNA"/>
</dbReference>
<dbReference type="AlphaFoldDB" id="A0A151NAU0"/>
<dbReference type="Proteomes" id="UP000050525">
    <property type="component" value="Unassembled WGS sequence"/>
</dbReference>
<proteinExistence type="predicted"/>
<feature type="region of interest" description="Disordered" evidence="1">
    <location>
        <begin position="73"/>
        <end position="99"/>
    </location>
</feature>
<keyword evidence="3" id="KW-1185">Reference proteome</keyword>
<protein>
    <submittedName>
        <fullName evidence="2">Uncharacterized protein</fullName>
    </submittedName>
</protein>
<gene>
    <name evidence="2" type="ORF">Y1Q_0024563</name>
</gene>
<evidence type="ECO:0000256" key="1">
    <source>
        <dbReference type="SAM" id="MobiDB-lite"/>
    </source>
</evidence>
<organism evidence="2 3">
    <name type="scientific">Alligator mississippiensis</name>
    <name type="common">American alligator</name>
    <dbReference type="NCBI Taxonomy" id="8496"/>
    <lineage>
        <taxon>Eukaryota</taxon>
        <taxon>Metazoa</taxon>
        <taxon>Chordata</taxon>
        <taxon>Craniata</taxon>
        <taxon>Vertebrata</taxon>
        <taxon>Euteleostomi</taxon>
        <taxon>Archelosauria</taxon>
        <taxon>Archosauria</taxon>
        <taxon>Crocodylia</taxon>
        <taxon>Alligatoridae</taxon>
        <taxon>Alligatorinae</taxon>
        <taxon>Alligator</taxon>
    </lineage>
</organism>
<feature type="compositionally biased region" description="Basic and acidic residues" evidence="1">
    <location>
        <begin position="80"/>
        <end position="99"/>
    </location>
</feature>
<evidence type="ECO:0000313" key="3">
    <source>
        <dbReference type="Proteomes" id="UP000050525"/>
    </source>
</evidence>
<accession>A0A151NAU0</accession>
<evidence type="ECO:0000313" key="2">
    <source>
        <dbReference type="EMBL" id="KYO33958.1"/>
    </source>
</evidence>
<sequence length="99" mass="10458">MAAAAPGSPAPPRLAALRVRGDCLRIIITGLHGHFRLLLDCKVGAAAATCLTQKQGGFIVKFKICAIPTPPGRWEGAVNRGKDTDPEKCHPDAKKTSDD</sequence>
<name>A0A151NAU0_ALLMI</name>
<reference evidence="2 3" key="1">
    <citation type="journal article" date="2012" name="Genome Biol.">
        <title>Sequencing three crocodilian genomes to illuminate the evolution of archosaurs and amniotes.</title>
        <authorList>
            <person name="St John J.A."/>
            <person name="Braun E.L."/>
            <person name="Isberg S.R."/>
            <person name="Miles L.G."/>
            <person name="Chong A.Y."/>
            <person name="Gongora J."/>
            <person name="Dalzell P."/>
            <person name="Moran C."/>
            <person name="Bed'hom B."/>
            <person name="Abzhanov A."/>
            <person name="Burgess S.C."/>
            <person name="Cooksey A.M."/>
            <person name="Castoe T.A."/>
            <person name="Crawford N.G."/>
            <person name="Densmore L.D."/>
            <person name="Drew J.C."/>
            <person name="Edwards S.V."/>
            <person name="Faircloth B.C."/>
            <person name="Fujita M.K."/>
            <person name="Greenwold M.J."/>
            <person name="Hoffmann F.G."/>
            <person name="Howard J.M."/>
            <person name="Iguchi T."/>
            <person name="Janes D.E."/>
            <person name="Khan S.Y."/>
            <person name="Kohno S."/>
            <person name="de Koning A.J."/>
            <person name="Lance S.L."/>
            <person name="McCarthy F.M."/>
            <person name="McCormack J.E."/>
            <person name="Merchant M.E."/>
            <person name="Peterson D.G."/>
            <person name="Pollock D.D."/>
            <person name="Pourmand N."/>
            <person name="Raney B.J."/>
            <person name="Roessler K.A."/>
            <person name="Sanford J.R."/>
            <person name="Sawyer R.H."/>
            <person name="Schmidt C.J."/>
            <person name="Triplett E.W."/>
            <person name="Tuberville T.D."/>
            <person name="Venegas-Anaya M."/>
            <person name="Howard J.T."/>
            <person name="Jarvis E.D."/>
            <person name="Guillette L.J.Jr."/>
            <person name="Glenn T.C."/>
            <person name="Green R.E."/>
            <person name="Ray D.A."/>
        </authorList>
    </citation>
    <scope>NUCLEOTIDE SEQUENCE [LARGE SCALE GENOMIC DNA]</scope>
    <source>
        <strain evidence="2">KSC_2009_1</strain>
    </source>
</reference>